<organism evidence="2 3">
    <name type="scientific">Toure nyavirus</name>
    <dbReference type="NCBI Taxonomy" id="2994001"/>
    <lineage>
        <taxon>Viruses</taxon>
        <taxon>Riboviria</taxon>
        <taxon>Orthornavirae</taxon>
        <taxon>Negarnaviricota</taxon>
        <taxon>Haploviricotina</taxon>
        <taxon>Monjiviricetes</taxon>
        <taxon>Mononegavirales</taxon>
        <taxon>Nyamiviridae</taxon>
        <taxon>Nyavirus</taxon>
    </lineage>
</organism>
<sequence>MSKRPEVHRHQDQCEGATTRKELSTSAQSGGGEGNSSKEMGDKLSKRSRSGSRKRASAWSARYTQQPDESSDEETVEEETEETEIDGPTSTKSEEEEETMDDVFKETMMRKLMTWSSNAETLLESKYDDEIQEGLIAVQLIDGWRKKLGRASFYQWEILASLERALSEKAPRVLIGAGLEDLTKVFETLALGKQ</sequence>
<dbReference type="EMBL" id="OL774864">
    <property type="protein sequence ID" value="UZH25296.1"/>
    <property type="molecule type" value="Viral_cRNA"/>
</dbReference>
<feature type="region of interest" description="Disordered" evidence="1">
    <location>
        <begin position="1"/>
        <end position="99"/>
    </location>
</feature>
<proteinExistence type="predicted"/>
<evidence type="ECO:0000313" key="3">
    <source>
        <dbReference type="Proteomes" id="UP001253361"/>
    </source>
</evidence>
<accession>A0A9E8DA23</accession>
<dbReference type="Proteomes" id="UP001253361">
    <property type="component" value="Segment"/>
</dbReference>
<feature type="compositionally biased region" description="Basic and acidic residues" evidence="1">
    <location>
        <begin position="1"/>
        <end position="23"/>
    </location>
</feature>
<evidence type="ECO:0000313" key="2">
    <source>
        <dbReference type="EMBL" id="UZH25296.1"/>
    </source>
</evidence>
<reference evidence="2" key="1">
    <citation type="submission" date="2021-12" db="EMBL/GenBank/DDBJ databases">
        <authorList>
            <person name="Ashraf S."/>
            <person name="Love H."/>
            <person name="Burton C."/>
            <person name="Carmichael S."/>
            <person name="Filipe A.D."/>
            <person name="Roddy S."/>
            <person name="Smollett K."/>
            <person name="Summers S."/>
            <person name="Tong L."/>
            <person name="Richards K.S."/>
            <person name="Thomson E.C."/>
        </authorList>
    </citation>
    <scope>NUCLEOTIDE SEQUENCE</scope>
    <source>
        <strain evidence="2">DAKAnD 4611</strain>
    </source>
</reference>
<protein>
    <submittedName>
        <fullName evidence="2">Uncharacterized protein</fullName>
    </submittedName>
</protein>
<name>A0A9E8DA23_9MONO</name>
<evidence type="ECO:0000256" key="1">
    <source>
        <dbReference type="SAM" id="MobiDB-lite"/>
    </source>
</evidence>
<feature type="compositionally biased region" description="Basic residues" evidence="1">
    <location>
        <begin position="46"/>
        <end position="56"/>
    </location>
</feature>
<feature type="compositionally biased region" description="Acidic residues" evidence="1">
    <location>
        <begin position="69"/>
        <end position="85"/>
    </location>
</feature>
<keyword evidence="3" id="KW-1185">Reference proteome</keyword>